<dbReference type="Proteomes" id="UP000294321">
    <property type="component" value="Chromosome"/>
</dbReference>
<dbReference type="SUPFAM" id="SSF63829">
    <property type="entry name" value="Calcium-dependent phosphotriesterase"/>
    <property type="match status" value="1"/>
</dbReference>
<dbReference type="EMBL" id="CP034726">
    <property type="protein sequence ID" value="QBP18383.1"/>
    <property type="molecule type" value="Genomic_DNA"/>
</dbReference>
<sequence>MREFTMRKHEKRSIFKNSILVFLLQVLLTFIVLALGLSFTTWSTDQGQHPKLNRVKIINQHQNALTSYIKLGNFHFVNNRDYAEPNNYSLHYNQTFNPYRHLNFAGGNQRMNFKPYARLKNLDSEHNPQSIAITNHGTLYVTHRVDNRGEIQIIRYHITEKRHHLQFTNYAAGPVFKGGHGQSLAYNPKTHKLWMLTNEEGASFMTSIQEIGKKSLNPIKQINFIMYPYPMGDVLTFDKHGNAYTCTRTFNPRGGANMGSLKLYKGKISHNQVQFHMVQGIRNAPGLIMQNMGYDPKHNRIYFVTDGELMSAPTKYFNHLRPNDIKATKLTGHYEFEDIAFYHGHGYLLLHYPSELLIN</sequence>
<name>A0A4P6ZLD6_9LACO</name>
<organism evidence="1 2">
    <name type="scientific">Acetilactobacillus jinshanensis</name>
    <dbReference type="NCBI Taxonomy" id="1720083"/>
    <lineage>
        <taxon>Bacteria</taxon>
        <taxon>Bacillati</taxon>
        <taxon>Bacillota</taxon>
        <taxon>Bacilli</taxon>
        <taxon>Lactobacillales</taxon>
        <taxon>Lactobacillaceae</taxon>
        <taxon>Acetilactobacillus</taxon>
    </lineage>
</organism>
<dbReference type="RefSeq" id="WP_133441942.1">
    <property type="nucleotide sequence ID" value="NZ_CP034726.1"/>
</dbReference>
<dbReference type="KEGG" id="lji:ELX58_04365"/>
<protein>
    <submittedName>
        <fullName evidence="1">Uncharacterized protein</fullName>
    </submittedName>
</protein>
<dbReference type="AlphaFoldDB" id="A0A4P6ZLD6"/>
<proteinExistence type="predicted"/>
<gene>
    <name evidence="1" type="ORF">ELX58_04365</name>
</gene>
<dbReference type="OrthoDB" id="2276332at2"/>
<reference evidence="2" key="1">
    <citation type="submission" date="2018-12" db="EMBL/GenBank/DDBJ databases">
        <title>A new species of lactobacillus.</title>
        <authorList>
            <person name="Jian Y."/>
            <person name="Xin L."/>
            <person name="Hong Z.J."/>
            <person name="Ming L.Z."/>
            <person name="Hong X.Z."/>
        </authorList>
    </citation>
    <scope>NUCLEOTIDE SEQUENCE [LARGE SCALE GENOMIC DNA]</scope>
    <source>
        <strain evidence="2">HSLZ-75</strain>
    </source>
</reference>
<evidence type="ECO:0000313" key="2">
    <source>
        <dbReference type="Proteomes" id="UP000294321"/>
    </source>
</evidence>
<keyword evidence="2" id="KW-1185">Reference proteome</keyword>
<evidence type="ECO:0000313" key="1">
    <source>
        <dbReference type="EMBL" id="QBP18383.1"/>
    </source>
</evidence>
<accession>A0A4P6ZLD6</accession>